<sequence>MADNVWIQAMPIILPRVRQHYSVLDSYIGSLSSAMFSRPTGSDILGRSAAFNATLFTAVCGFFASFANSFGMFCFALFLLVSAVGIRVSPTITLSSTVLTQMLMYIHFWGAMRTDGTLLLEHMLKEKQCLVTTLSIFFSFDSVLSAFVALLVLPRNSCSNSSTGLAGGLGLVAACDVETRNRGWKSLLVTLATIVRT</sequence>
<reference evidence="2" key="1">
    <citation type="submission" date="2020-11" db="EMBL/GenBank/DDBJ databases">
        <authorList>
            <consortium name="DOE Joint Genome Institute"/>
            <person name="Ahrendt S."/>
            <person name="Riley R."/>
            <person name="Andreopoulos W."/>
            <person name="Labutti K."/>
            <person name="Pangilinan J."/>
            <person name="Ruiz-Duenas F.J."/>
            <person name="Barrasa J.M."/>
            <person name="Sanchez-Garcia M."/>
            <person name="Camarero S."/>
            <person name="Miyauchi S."/>
            <person name="Serrano A."/>
            <person name="Linde D."/>
            <person name="Babiker R."/>
            <person name="Drula E."/>
            <person name="Ayuso-Fernandez I."/>
            <person name="Pacheco R."/>
            <person name="Padilla G."/>
            <person name="Ferreira P."/>
            <person name="Barriuso J."/>
            <person name="Kellner H."/>
            <person name="Castanera R."/>
            <person name="Alfaro M."/>
            <person name="Ramirez L."/>
            <person name="Pisabarro A.G."/>
            <person name="Kuo A."/>
            <person name="Tritt A."/>
            <person name="Lipzen A."/>
            <person name="He G."/>
            <person name="Yan M."/>
            <person name="Ng V."/>
            <person name="Cullen D."/>
            <person name="Martin F."/>
            <person name="Rosso M.-N."/>
            <person name="Henrissat B."/>
            <person name="Hibbett D."/>
            <person name="Martinez A.T."/>
            <person name="Grigoriev I.V."/>
        </authorList>
    </citation>
    <scope>NUCLEOTIDE SEQUENCE</scope>
    <source>
        <strain evidence="2">MF-IS2</strain>
    </source>
</reference>
<evidence type="ECO:0000256" key="1">
    <source>
        <dbReference type="SAM" id="Phobius"/>
    </source>
</evidence>
<dbReference type="EMBL" id="MU151994">
    <property type="protein sequence ID" value="KAF9441251.1"/>
    <property type="molecule type" value="Genomic_DNA"/>
</dbReference>
<evidence type="ECO:0000313" key="2">
    <source>
        <dbReference type="EMBL" id="KAF9441251.1"/>
    </source>
</evidence>
<feature type="transmembrane region" description="Helical" evidence="1">
    <location>
        <begin position="55"/>
        <end position="80"/>
    </location>
</feature>
<protein>
    <submittedName>
        <fullName evidence="2">Uncharacterized protein</fullName>
    </submittedName>
</protein>
<dbReference type="Proteomes" id="UP000807342">
    <property type="component" value="Unassembled WGS sequence"/>
</dbReference>
<accession>A0A9P5X0K3</accession>
<keyword evidence="3" id="KW-1185">Reference proteome</keyword>
<evidence type="ECO:0000313" key="3">
    <source>
        <dbReference type="Proteomes" id="UP000807342"/>
    </source>
</evidence>
<proteinExistence type="predicted"/>
<feature type="transmembrane region" description="Helical" evidence="1">
    <location>
        <begin position="130"/>
        <end position="153"/>
    </location>
</feature>
<keyword evidence="1" id="KW-0472">Membrane</keyword>
<organism evidence="2 3">
    <name type="scientific">Macrolepiota fuliginosa MF-IS2</name>
    <dbReference type="NCBI Taxonomy" id="1400762"/>
    <lineage>
        <taxon>Eukaryota</taxon>
        <taxon>Fungi</taxon>
        <taxon>Dikarya</taxon>
        <taxon>Basidiomycota</taxon>
        <taxon>Agaricomycotina</taxon>
        <taxon>Agaricomycetes</taxon>
        <taxon>Agaricomycetidae</taxon>
        <taxon>Agaricales</taxon>
        <taxon>Agaricineae</taxon>
        <taxon>Agaricaceae</taxon>
        <taxon>Macrolepiota</taxon>
    </lineage>
</organism>
<dbReference type="OrthoDB" id="4139357at2759"/>
<comment type="caution">
    <text evidence="2">The sequence shown here is derived from an EMBL/GenBank/DDBJ whole genome shotgun (WGS) entry which is preliminary data.</text>
</comment>
<keyword evidence="1" id="KW-1133">Transmembrane helix</keyword>
<keyword evidence="1" id="KW-0812">Transmembrane</keyword>
<gene>
    <name evidence="2" type="ORF">P691DRAFT_590960</name>
</gene>
<name>A0A9P5X0K3_9AGAR</name>
<dbReference type="AlphaFoldDB" id="A0A9P5X0K3"/>
<feature type="transmembrane region" description="Helical" evidence="1">
    <location>
        <begin position="92"/>
        <end position="110"/>
    </location>
</feature>